<feature type="domain" description="4Fe-4S ferredoxin-type" evidence="8">
    <location>
        <begin position="285"/>
        <end position="314"/>
    </location>
</feature>
<evidence type="ECO:0000256" key="1">
    <source>
        <dbReference type="ARBA" id="ARBA00001974"/>
    </source>
</evidence>
<evidence type="ECO:0000313" key="10">
    <source>
        <dbReference type="Proteomes" id="UP000826725"/>
    </source>
</evidence>
<evidence type="ECO:0000256" key="4">
    <source>
        <dbReference type="ARBA" id="ARBA00022827"/>
    </source>
</evidence>
<evidence type="ECO:0000313" key="9">
    <source>
        <dbReference type="EMBL" id="BCL63179.1"/>
    </source>
</evidence>
<dbReference type="PANTHER" id="PTHR43498">
    <property type="entry name" value="FERREDOXIN:COB-COM HETERODISULFIDE REDUCTASE SUBUNIT A"/>
    <property type="match status" value="1"/>
</dbReference>
<feature type="domain" description="4Fe-4S ferredoxin-type" evidence="8">
    <location>
        <begin position="110"/>
        <end position="139"/>
    </location>
</feature>
<dbReference type="PANTHER" id="PTHR43498:SF1">
    <property type="entry name" value="COB--COM HETERODISULFIDE REDUCTASE IRON-SULFUR SUBUNIT A"/>
    <property type="match status" value="1"/>
</dbReference>
<dbReference type="Pfam" id="PF12831">
    <property type="entry name" value="FAD_oxidored"/>
    <property type="match status" value="1"/>
</dbReference>
<dbReference type="InterPro" id="IPR017900">
    <property type="entry name" value="4Fe4S_Fe_S_CS"/>
</dbReference>
<dbReference type="GO" id="GO:0051536">
    <property type="term" value="F:iron-sulfur cluster binding"/>
    <property type="evidence" value="ECO:0007669"/>
    <property type="project" value="UniProtKB-KW"/>
</dbReference>
<evidence type="ECO:0000256" key="6">
    <source>
        <dbReference type="ARBA" id="ARBA00023004"/>
    </source>
</evidence>
<sequence>MTTNVNTPENNTSPKTGAVMVIGGGISGMQSALDLANAGIKVYLVESSPAIGGKMAQLDKTFPTNDCSMCIVSPKLVEVGRHKNIELFTHSEVRDFSGEPGSFTATVVSHARYVDVEACTGCGLCELVCPVTHQSYFPKKKDDGPKEKRAKEKRLVQGAEIPRPSSSLKWTFTVDNDTCSACGLCFRACLHGAIIWRKKEKAEIIQDKCTGCGACFSACPDKFQAITVSNAPELEKSVGAAVHERSLAITKELNGEEKNHCIRCGLCVITCKKVMGIGALKMVEEGIEVRADLCQVCGACVSVCPVDFLEIDAVAGRKPRPLLNLFNEGLDGRKPVNIHYPQAVPRVPTIDESSCVRLNSGACGTCQSICGVGAIHYDHVEKETEIHIGSVIFSPGIEVFDAERRGEFGYGMYKNVVTSIEFERLLSASGPTSGAVLRPGDGRHPKKIAWIQCVGSRDHSCDRDYCSSVCCMYATKEAFIAREHDSNIEPTIFYIDMRSFGKNFDDYVTRVKDHNVRFVRAMVSRVFEDPVTGDLELRYVDESGKRQSETFDMVVLSVGLQVAKSTKSLADRLEIELDRYGFAVTDHYSPLATSRPGIFVSGAINGPKDIPETVSEASAAAEAASADLAEARGSLITAEVLPEERKVEDGEELRIGVFICHCGTNIASVVDVEAVMEYASTLPGVVYVDKPLYTCSQDSQERMKDIIREHRLNRVVTSACSPTTHEPLFQSTLQAAGINKYFFEMANIRDQCSWVHPLEPELATEKSKRLTRMAVANAAAGKALEEMEFDVDDRLLIVGGGIAGMTAALEAARQGFGVWLVERSAELGGHLLNLRRTGDGRLFADYLDELKAALEADERIRIFTSSEVVEQSGFVGSFETEIMTPSGATRTVQHGAILVATGAEEFRPELHGLDSVETVMTQADFERRLEESGEDWQKKKIVMLQCAGSRDEEYLPYCSRVCCNQAVKNSLRFVEKYPQARVDILYRDMRCYGIGEEEYRRARMAGVNFIRYDPENNLPEIKAEESGVEVRLIDPSIRMGVKLQADFLVLSTGMVPRDTEELASMLRVPRSDSGFFIEAHAKLRPVDLPGEGLFMAGTVHGPKSSSEAIAQAQAAVARVATILSRDSLKMSGVVSWVDPTNCAVCLTCVRACPYGVPFINDEHSAEINPALCQGCGICVAECPAKTISLGRFEDRNIEAKIESYCET</sequence>
<gene>
    <name evidence="9" type="ORF">DGMP_38720</name>
</gene>
<evidence type="ECO:0000256" key="5">
    <source>
        <dbReference type="ARBA" id="ARBA00023002"/>
    </source>
</evidence>
<keyword evidence="6" id="KW-0408">Iron</keyword>
<dbReference type="KEGG" id="dbk:DGMP_38720"/>
<reference evidence="9" key="1">
    <citation type="submission" date="2020-09" db="EMBL/GenBank/DDBJ databases">
        <title>Desulfogranum mesoprofundum gen. nov., sp. nov., a novel mesophilic, sulfate-reducing chemolithoautotroph isolated from a deep-sea hydrothermal vent chimney in the Suiyo Seamount.</title>
        <authorList>
            <person name="Hashimoto Y."/>
            <person name="Nakagawa S."/>
        </authorList>
    </citation>
    <scope>NUCLEOTIDE SEQUENCE</scope>
    <source>
        <strain evidence="9">KT2</strain>
    </source>
</reference>
<evidence type="ECO:0000256" key="7">
    <source>
        <dbReference type="ARBA" id="ARBA00023014"/>
    </source>
</evidence>
<proteinExistence type="inferred from homology"/>
<keyword evidence="3" id="KW-0479">Metal-binding</keyword>
<accession>A0A8D5FRT7</accession>
<dbReference type="InterPro" id="IPR023753">
    <property type="entry name" value="FAD/NAD-binding_dom"/>
</dbReference>
<evidence type="ECO:0000256" key="2">
    <source>
        <dbReference type="ARBA" id="ARBA00006561"/>
    </source>
</evidence>
<evidence type="ECO:0000256" key="3">
    <source>
        <dbReference type="ARBA" id="ARBA00022723"/>
    </source>
</evidence>
<dbReference type="Pfam" id="PF07992">
    <property type="entry name" value="Pyr_redox_2"/>
    <property type="match status" value="2"/>
</dbReference>
<comment type="similarity">
    <text evidence="2">Belongs to the HdrA family.</text>
</comment>
<dbReference type="AlphaFoldDB" id="A0A8D5FRT7"/>
<dbReference type="InterPro" id="IPR039650">
    <property type="entry name" value="HdrA-like"/>
</dbReference>
<feature type="domain" description="4Fe-4S ferredoxin-type" evidence="8">
    <location>
        <begin position="1163"/>
        <end position="1192"/>
    </location>
</feature>
<keyword evidence="7" id="KW-0411">Iron-sulfur</keyword>
<dbReference type="RefSeq" id="WP_228855456.1">
    <property type="nucleotide sequence ID" value="NZ_AP024086.1"/>
</dbReference>
<dbReference type="PROSITE" id="PS00198">
    <property type="entry name" value="4FE4S_FER_1"/>
    <property type="match status" value="4"/>
</dbReference>
<dbReference type="PROSITE" id="PS51379">
    <property type="entry name" value="4FE4S_FER_2"/>
    <property type="match status" value="7"/>
</dbReference>
<dbReference type="InterPro" id="IPR017896">
    <property type="entry name" value="4Fe4S_Fe-S-bd"/>
</dbReference>
<feature type="domain" description="4Fe-4S ferredoxin-type" evidence="8">
    <location>
        <begin position="346"/>
        <end position="380"/>
    </location>
</feature>
<name>A0A8D5FRT7_9BACT</name>
<keyword evidence="4" id="KW-0285">Flavoprotein</keyword>
<feature type="domain" description="4Fe-4S ferredoxin-type" evidence="8">
    <location>
        <begin position="200"/>
        <end position="231"/>
    </location>
</feature>
<comment type="cofactor">
    <cofactor evidence="1">
        <name>FAD</name>
        <dbReference type="ChEBI" id="CHEBI:57692"/>
    </cofactor>
</comment>
<feature type="domain" description="4Fe-4S ferredoxin-type" evidence="8">
    <location>
        <begin position="170"/>
        <end position="199"/>
    </location>
</feature>
<dbReference type="Proteomes" id="UP000826725">
    <property type="component" value="Chromosome"/>
</dbReference>
<dbReference type="Pfam" id="PF12838">
    <property type="entry name" value="Fer4_7"/>
    <property type="match status" value="1"/>
</dbReference>
<dbReference type="Pfam" id="PF14697">
    <property type="entry name" value="Fer4_21"/>
    <property type="match status" value="1"/>
</dbReference>
<dbReference type="GO" id="GO:0016491">
    <property type="term" value="F:oxidoreductase activity"/>
    <property type="evidence" value="ECO:0007669"/>
    <property type="project" value="UniProtKB-KW"/>
</dbReference>
<feature type="domain" description="4Fe-4S ferredoxin-type" evidence="8">
    <location>
        <begin position="1132"/>
        <end position="1162"/>
    </location>
</feature>
<organism evidence="9 10">
    <name type="scientific">Desulfomarina profundi</name>
    <dbReference type="NCBI Taxonomy" id="2772557"/>
    <lineage>
        <taxon>Bacteria</taxon>
        <taxon>Pseudomonadati</taxon>
        <taxon>Thermodesulfobacteriota</taxon>
        <taxon>Desulfobulbia</taxon>
        <taxon>Desulfobulbales</taxon>
        <taxon>Desulfobulbaceae</taxon>
        <taxon>Desulfomarina</taxon>
    </lineage>
</organism>
<keyword evidence="4" id="KW-0274">FAD</keyword>
<protein>
    <recommendedName>
        <fullName evidence="8">4Fe-4S ferredoxin-type domain-containing protein</fullName>
    </recommendedName>
</protein>
<dbReference type="Pfam" id="PF13237">
    <property type="entry name" value="Fer4_10"/>
    <property type="match status" value="1"/>
</dbReference>
<dbReference type="GO" id="GO:0046872">
    <property type="term" value="F:metal ion binding"/>
    <property type="evidence" value="ECO:0007669"/>
    <property type="project" value="UniProtKB-KW"/>
</dbReference>
<dbReference type="Pfam" id="PF00037">
    <property type="entry name" value="Fer4"/>
    <property type="match status" value="1"/>
</dbReference>
<keyword evidence="5" id="KW-0560">Oxidoreductase</keyword>
<evidence type="ECO:0000259" key="8">
    <source>
        <dbReference type="PROSITE" id="PS51379"/>
    </source>
</evidence>
<keyword evidence="10" id="KW-1185">Reference proteome</keyword>
<dbReference type="EMBL" id="AP024086">
    <property type="protein sequence ID" value="BCL63179.1"/>
    <property type="molecule type" value="Genomic_DNA"/>
</dbReference>